<keyword evidence="5" id="KW-0539">Nucleus</keyword>
<dbReference type="PANTHER" id="PTHR20937">
    <property type="entry name" value="IP14615P"/>
    <property type="match status" value="1"/>
</dbReference>
<evidence type="ECO:0000256" key="5">
    <source>
        <dbReference type="ARBA" id="ARBA00023242"/>
    </source>
</evidence>
<evidence type="ECO:0000256" key="4">
    <source>
        <dbReference type="ARBA" id="ARBA00023163"/>
    </source>
</evidence>
<evidence type="ECO:0000256" key="6">
    <source>
        <dbReference type="SAM" id="MobiDB-lite"/>
    </source>
</evidence>
<protein>
    <recommendedName>
        <fullName evidence="7">BHLH domain-containing protein</fullName>
    </recommendedName>
</protein>
<dbReference type="Proteomes" id="UP000886998">
    <property type="component" value="Unassembled WGS sequence"/>
</dbReference>
<dbReference type="SUPFAM" id="SSF47459">
    <property type="entry name" value="HLH, helix-loop-helix DNA-binding domain"/>
    <property type="match status" value="1"/>
</dbReference>
<comment type="caution">
    <text evidence="8">The sequence shown here is derived from an EMBL/GenBank/DDBJ whole genome shotgun (WGS) entry which is preliminary data.</text>
</comment>
<dbReference type="EMBL" id="BMAV01020010">
    <property type="protein sequence ID" value="GFY73363.1"/>
    <property type="molecule type" value="Genomic_DNA"/>
</dbReference>
<feature type="compositionally biased region" description="Basic residues" evidence="6">
    <location>
        <begin position="34"/>
        <end position="49"/>
    </location>
</feature>
<evidence type="ECO:0000259" key="7">
    <source>
        <dbReference type="PROSITE" id="PS50888"/>
    </source>
</evidence>
<reference evidence="8" key="1">
    <citation type="submission" date="2020-08" db="EMBL/GenBank/DDBJ databases">
        <title>Multicomponent nature underlies the extraordinary mechanical properties of spider dragline silk.</title>
        <authorList>
            <person name="Kono N."/>
            <person name="Nakamura H."/>
            <person name="Mori M."/>
            <person name="Yoshida Y."/>
            <person name="Ohtoshi R."/>
            <person name="Malay A.D."/>
            <person name="Moran D.A.P."/>
            <person name="Tomita M."/>
            <person name="Numata K."/>
            <person name="Arakawa K."/>
        </authorList>
    </citation>
    <scope>NUCLEOTIDE SEQUENCE</scope>
</reference>
<dbReference type="GO" id="GO:0000981">
    <property type="term" value="F:DNA-binding transcription factor activity, RNA polymerase II-specific"/>
    <property type="evidence" value="ECO:0007669"/>
    <property type="project" value="TreeGrafter"/>
</dbReference>
<evidence type="ECO:0000256" key="1">
    <source>
        <dbReference type="ARBA" id="ARBA00022473"/>
    </source>
</evidence>
<gene>
    <name evidence="8" type="ORF">TNIN_464681</name>
</gene>
<dbReference type="CDD" id="cd11390">
    <property type="entry name" value="bHLH_TS"/>
    <property type="match status" value="1"/>
</dbReference>
<keyword evidence="3" id="KW-0238">DNA-binding</keyword>
<dbReference type="Pfam" id="PF00010">
    <property type="entry name" value="HLH"/>
    <property type="match status" value="1"/>
</dbReference>
<accession>A0A8X6YM78</accession>
<sequence>MAFPVMETFSMGMIPQQQWFVYSGEFKVPPPPPPRKRGGSTKPRARNTKGPKSPEEVKKLASQRERNRMRLVNLAYDRLRELLPCRKPPEKKLSKIEALRFAIAYIKDLNEILSCGRQGEYQPRAPAPNYYSWLRQMKENVQQPQFQEQNVNCIVMDHADWMWEGQQRFMM</sequence>
<keyword evidence="9" id="KW-1185">Reference proteome</keyword>
<dbReference type="PANTHER" id="PTHR20937:SF3">
    <property type="entry name" value="IP14615P"/>
    <property type="match status" value="1"/>
</dbReference>
<evidence type="ECO:0000256" key="2">
    <source>
        <dbReference type="ARBA" id="ARBA00023015"/>
    </source>
</evidence>
<proteinExistence type="predicted"/>
<dbReference type="SMART" id="SM00353">
    <property type="entry name" value="HLH"/>
    <property type="match status" value="1"/>
</dbReference>
<evidence type="ECO:0000313" key="8">
    <source>
        <dbReference type="EMBL" id="GFY73363.1"/>
    </source>
</evidence>
<dbReference type="GO" id="GO:0005634">
    <property type="term" value="C:nucleus"/>
    <property type="evidence" value="ECO:0007669"/>
    <property type="project" value="TreeGrafter"/>
</dbReference>
<keyword evidence="2" id="KW-0805">Transcription regulation</keyword>
<dbReference type="InterPro" id="IPR036638">
    <property type="entry name" value="HLH_DNA-bd_sf"/>
</dbReference>
<dbReference type="InterPro" id="IPR011598">
    <property type="entry name" value="bHLH_dom"/>
</dbReference>
<dbReference type="Gene3D" id="4.10.280.10">
    <property type="entry name" value="Helix-loop-helix DNA-binding domain"/>
    <property type="match status" value="1"/>
</dbReference>
<feature type="region of interest" description="Disordered" evidence="6">
    <location>
        <begin position="25"/>
        <end position="64"/>
    </location>
</feature>
<dbReference type="InterPro" id="IPR040259">
    <property type="entry name" value="Mesogenin/MesP"/>
</dbReference>
<dbReference type="GO" id="GO:0000978">
    <property type="term" value="F:RNA polymerase II cis-regulatory region sequence-specific DNA binding"/>
    <property type="evidence" value="ECO:0007669"/>
    <property type="project" value="TreeGrafter"/>
</dbReference>
<dbReference type="PROSITE" id="PS50888">
    <property type="entry name" value="BHLH"/>
    <property type="match status" value="1"/>
</dbReference>
<dbReference type="GO" id="GO:0046983">
    <property type="term" value="F:protein dimerization activity"/>
    <property type="evidence" value="ECO:0007669"/>
    <property type="project" value="InterPro"/>
</dbReference>
<evidence type="ECO:0000313" key="9">
    <source>
        <dbReference type="Proteomes" id="UP000886998"/>
    </source>
</evidence>
<keyword evidence="1" id="KW-0217">Developmental protein</keyword>
<dbReference type="AlphaFoldDB" id="A0A8X6YM78"/>
<feature type="compositionally biased region" description="Basic and acidic residues" evidence="6">
    <location>
        <begin position="52"/>
        <end position="64"/>
    </location>
</feature>
<feature type="domain" description="BHLH" evidence="7">
    <location>
        <begin position="56"/>
        <end position="109"/>
    </location>
</feature>
<dbReference type="GO" id="GO:0001707">
    <property type="term" value="P:mesoderm formation"/>
    <property type="evidence" value="ECO:0007669"/>
    <property type="project" value="TreeGrafter"/>
</dbReference>
<dbReference type="OrthoDB" id="6435051at2759"/>
<organism evidence="8 9">
    <name type="scientific">Trichonephila inaurata madagascariensis</name>
    <dbReference type="NCBI Taxonomy" id="2747483"/>
    <lineage>
        <taxon>Eukaryota</taxon>
        <taxon>Metazoa</taxon>
        <taxon>Ecdysozoa</taxon>
        <taxon>Arthropoda</taxon>
        <taxon>Chelicerata</taxon>
        <taxon>Arachnida</taxon>
        <taxon>Araneae</taxon>
        <taxon>Araneomorphae</taxon>
        <taxon>Entelegynae</taxon>
        <taxon>Araneoidea</taxon>
        <taxon>Nephilidae</taxon>
        <taxon>Trichonephila</taxon>
        <taxon>Trichonephila inaurata</taxon>
    </lineage>
</organism>
<name>A0A8X6YM78_9ARAC</name>
<keyword evidence="4" id="KW-0804">Transcription</keyword>
<evidence type="ECO:0000256" key="3">
    <source>
        <dbReference type="ARBA" id="ARBA00023125"/>
    </source>
</evidence>